<reference evidence="2 3" key="1">
    <citation type="submission" date="2021-04" db="EMBL/GenBank/DDBJ databases">
        <title>Complete genome sequencing of Allochromatium tepidum strain NZ.</title>
        <authorList>
            <person name="Tsukatani Y."/>
            <person name="Mori H."/>
        </authorList>
    </citation>
    <scope>NUCLEOTIDE SEQUENCE [LARGE SCALE GENOMIC DNA]</scope>
    <source>
        <strain evidence="2 3">NZ</strain>
    </source>
</reference>
<dbReference type="Proteomes" id="UP000680679">
    <property type="component" value="Chromosome"/>
</dbReference>
<organism evidence="2 3">
    <name type="scientific">Allochromatium tepidum</name>
    <dbReference type="NCBI Taxonomy" id="553982"/>
    <lineage>
        <taxon>Bacteria</taxon>
        <taxon>Pseudomonadati</taxon>
        <taxon>Pseudomonadota</taxon>
        <taxon>Gammaproteobacteria</taxon>
        <taxon>Chromatiales</taxon>
        <taxon>Chromatiaceae</taxon>
        <taxon>Allochromatium</taxon>
    </lineage>
</organism>
<feature type="domain" description="AAA ATPase AAA+ lid" evidence="1">
    <location>
        <begin position="7"/>
        <end position="44"/>
    </location>
</feature>
<dbReference type="Gene3D" id="1.10.8.60">
    <property type="match status" value="1"/>
</dbReference>
<keyword evidence="3" id="KW-1185">Reference proteome</keyword>
<proteinExistence type="predicted"/>
<sequence>MRRAIHLDRLAQATEGYSGADIESVVKEAIEQAFVDGRSALDSDRLLQVIGNTYPLGEVMKKKSKEYAERIVEMKIKPAS</sequence>
<dbReference type="Pfam" id="PF17862">
    <property type="entry name" value="AAA_lid_3"/>
    <property type="match status" value="1"/>
</dbReference>
<gene>
    <name evidence="2" type="ORF">Atep_22730</name>
</gene>
<evidence type="ECO:0000313" key="3">
    <source>
        <dbReference type="Proteomes" id="UP000680679"/>
    </source>
</evidence>
<accession>A0ABN6GCD0</accession>
<dbReference type="EMBL" id="AP024563">
    <property type="protein sequence ID" value="BCU07596.1"/>
    <property type="molecule type" value="Genomic_DNA"/>
</dbReference>
<dbReference type="InterPro" id="IPR041569">
    <property type="entry name" value="AAA_lid_3"/>
</dbReference>
<name>A0ABN6GCD0_9GAMM</name>
<dbReference type="RefSeq" id="WP_236786168.1">
    <property type="nucleotide sequence ID" value="NZ_AP024563.1"/>
</dbReference>
<evidence type="ECO:0000259" key="1">
    <source>
        <dbReference type="Pfam" id="PF17862"/>
    </source>
</evidence>
<evidence type="ECO:0000313" key="2">
    <source>
        <dbReference type="EMBL" id="BCU07596.1"/>
    </source>
</evidence>
<protein>
    <recommendedName>
        <fullName evidence="1">AAA ATPase AAA+ lid domain-containing protein</fullName>
    </recommendedName>
</protein>